<protein>
    <submittedName>
        <fullName evidence="5">Helix-turn-helix protein</fullName>
    </submittedName>
</protein>
<dbReference type="AlphaFoldDB" id="A0A326TZK6"/>
<dbReference type="InterPro" id="IPR036388">
    <property type="entry name" value="WH-like_DNA-bd_sf"/>
</dbReference>
<gene>
    <name evidence="5" type="ORF">EI42_05572</name>
</gene>
<evidence type="ECO:0000256" key="3">
    <source>
        <dbReference type="ARBA" id="ARBA00023163"/>
    </source>
</evidence>
<evidence type="ECO:0000313" key="5">
    <source>
        <dbReference type="EMBL" id="PZW22171.1"/>
    </source>
</evidence>
<dbReference type="EMBL" id="QKUF01000035">
    <property type="protein sequence ID" value="PZW22171.1"/>
    <property type="molecule type" value="Genomic_DNA"/>
</dbReference>
<keyword evidence="1" id="KW-0805">Transcription regulation</keyword>
<keyword evidence="2" id="KW-0238">DNA-binding</keyword>
<dbReference type="InterPro" id="IPR045981">
    <property type="entry name" value="DUF5937"/>
</dbReference>
<dbReference type="InterPro" id="IPR036390">
    <property type="entry name" value="WH_DNA-bd_sf"/>
</dbReference>
<organism evidence="5 6">
    <name type="scientific">Thermosporothrix hazakensis</name>
    <dbReference type="NCBI Taxonomy" id="644383"/>
    <lineage>
        <taxon>Bacteria</taxon>
        <taxon>Bacillati</taxon>
        <taxon>Chloroflexota</taxon>
        <taxon>Ktedonobacteria</taxon>
        <taxon>Ktedonobacterales</taxon>
        <taxon>Thermosporotrichaceae</taxon>
        <taxon>Thermosporothrix</taxon>
    </lineage>
</organism>
<evidence type="ECO:0000256" key="2">
    <source>
        <dbReference type="ARBA" id="ARBA00023125"/>
    </source>
</evidence>
<feature type="domain" description="HTH arsR-type" evidence="4">
    <location>
        <begin position="297"/>
        <end position="389"/>
    </location>
</feature>
<evidence type="ECO:0000256" key="1">
    <source>
        <dbReference type="ARBA" id="ARBA00023015"/>
    </source>
</evidence>
<dbReference type="Pfam" id="PF19361">
    <property type="entry name" value="DUF5937"/>
    <property type="match status" value="1"/>
</dbReference>
<evidence type="ECO:0000259" key="4">
    <source>
        <dbReference type="PROSITE" id="PS50987"/>
    </source>
</evidence>
<keyword evidence="6" id="KW-1185">Reference proteome</keyword>
<accession>A0A326TZK6</accession>
<keyword evidence="3" id="KW-0804">Transcription</keyword>
<dbReference type="SMART" id="SM00418">
    <property type="entry name" value="HTH_ARSR"/>
    <property type="match status" value="1"/>
</dbReference>
<dbReference type="NCBIfam" id="NF033788">
    <property type="entry name" value="HTH_metalloreg"/>
    <property type="match status" value="1"/>
</dbReference>
<name>A0A326TZK6_THEHA</name>
<dbReference type="InterPro" id="IPR001845">
    <property type="entry name" value="HTH_ArsR_DNA-bd_dom"/>
</dbReference>
<dbReference type="CDD" id="cd00090">
    <property type="entry name" value="HTH_ARSR"/>
    <property type="match status" value="1"/>
</dbReference>
<sequence length="389" mass="44650">MREEISPLARWPGELFFWLDKAFFTLLYCVGTYQCVFFRGEGSVFMSLQLQEESLRERVRLMVAPVCEMLHSLHVLADPSHHLPNQRWAEATVQRLSPALREDITCFGRCCEQWLTIVDLVYLVGAPDLPFAAFCEGVAALEPEQVVMTAFMGLSTAPLEDERRLSSDPAVVHAYQEARKQPQRFVELLLRTLSAYQETIFTEEWERRRPLLERKRALLAARLKATEPAHWLETLHARISVEQATLVVQKYREFRFPLDALKHLHCIVSSFTAPHVIATYSREELYLYINVPPVLPAPETIPIEITQLTKALADETRLRLYQLVLQHPRSLQELAQRVRLSESTVSRHLKVLKAARLVQSTKEGATLLYTGTLAPVDTLPLLLREFVQP</sequence>
<dbReference type="SUPFAM" id="SSF46785">
    <property type="entry name" value="Winged helix' DNA-binding domain"/>
    <property type="match status" value="1"/>
</dbReference>
<dbReference type="OrthoDB" id="154717at2"/>
<dbReference type="PANTHER" id="PTHR33154:SF33">
    <property type="entry name" value="TRANSCRIPTIONAL REPRESSOR SDPR"/>
    <property type="match status" value="1"/>
</dbReference>
<dbReference type="InterPro" id="IPR011991">
    <property type="entry name" value="ArsR-like_HTH"/>
</dbReference>
<dbReference type="PRINTS" id="PR00778">
    <property type="entry name" value="HTHARSR"/>
</dbReference>
<dbReference type="PROSITE" id="PS50987">
    <property type="entry name" value="HTH_ARSR_2"/>
    <property type="match status" value="1"/>
</dbReference>
<reference evidence="5 6" key="1">
    <citation type="submission" date="2018-06" db="EMBL/GenBank/DDBJ databases">
        <title>Genomic Encyclopedia of Archaeal and Bacterial Type Strains, Phase II (KMG-II): from individual species to whole genera.</title>
        <authorList>
            <person name="Goeker M."/>
        </authorList>
    </citation>
    <scope>NUCLEOTIDE SEQUENCE [LARGE SCALE GENOMIC DNA]</scope>
    <source>
        <strain evidence="5 6">ATCC BAA-1881</strain>
    </source>
</reference>
<comment type="caution">
    <text evidence="5">The sequence shown here is derived from an EMBL/GenBank/DDBJ whole genome shotgun (WGS) entry which is preliminary data.</text>
</comment>
<dbReference type="Pfam" id="PF01022">
    <property type="entry name" value="HTH_5"/>
    <property type="match status" value="1"/>
</dbReference>
<proteinExistence type="predicted"/>
<dbReference type="InterPro" id="IPR051081">
    <property type="entry name" value="HTH_MetalResp_TranReg"/>
</dbReference>
<dbReference type="PANTHER" id="PTHR33154">
    <property type="entry name" value="TRANSCRIPTIONAL REGULATOR, ARSR FAMILY"/>
    <property type="match status" value="1"/>
</dbReference>
<evidence type="ECO:0000313" key="6">
    <source>
        <dbReference type="Proteomes" id="UP000248806"/>
    </source>
</evidence>
<dbReference type="GO" id="GO:0003677">
    <property type="term" value="F:DNA binding"/>
    <property type="evidence" value="ECO:0007669"/>
    <property type="project" value="UniProtKB-KW"/>
</dbReference>
<dbReference type="Proteomes" id="UP000248806">
    <property type="component" value="Unassembled WGS sequence"/>
</dbReference>
<dbReference type="GO" id="GO:0003700">
    <property type="term" value="F:DNA-binding transcription factor activity"/>
    <property type="evidence" value="ECO:0007669"/>
    <property type="project" value="InterPro"/>
</dbReference>
<dbReference type="Gene3D" id="1.10.10.10">
    <property type="entry name" value="Winged helix-like DNA-binding domain superfamily/Winged helix DNA-binding domain"/>
    <property type="match status" value="1"/>
</dbReference>